<organism evidence="5 6">
    <name type="scientific">Fodinicola feengrottensis</name>
    <dbReference type="NCBI Taxonomy" id="435914"/>
    <lineage>
        <taxon>Bacteria</taxon>
        <taxon>Bacillati</taxon>
        <taxon>Actinomycetota</taxon>
        <taxon>Actinomycetes</taxon>
        <taxon>Mycobacteriales</taxon>
        <taxon>Fodinicola</taxon>
    </lineage>
</organism>
<evidence type="ECO:0000256" key="1">
    <source>
        <dbReference type="ARBA" id="ARBA00022679"/>
    </source>
</evidence>
<comment type="caution">
    <text evidence="5">The sequence shown here is derived from an EMBL/GenBank/DDBJ whole genome shotgun (WGS) entry which is preliminary data.</text>
</comment>
<gene>
    <name evidence="5" type="ORF">GCM10009765_74990</name>
</gene>
<keyword evidence="1" id="KW-0808">Transferase</keyword>
<dbReference type="Proteomes" id="UP001500618">
    <property type="component" value="Unassembled WGS sequence"/>
</dbReference>
<dbReference type="InterPro" id="IPR000182">
    <property type="entry name" value="GNAT_dom"/>
</dbReference>
<keyword evidence="2" id="KW-0012">Acyltransferase</keyword>
<evidence type="ECO:0000256" key="2">
    <source>
        <dbReference type="ARBA" id="ARBA00023315"/>
    </source>
</evidence>
<evidence type="ECO:0000259" key="4">
    <source>
        <dbReference type="PROSITE" id="PS51186"/>
    </source>
</evidence>
<dbReference type="EMBL" id="BAAANY010000039">
    <property type="protein sequence ID" value="GAA1715089.1"/>
    <property type="molecule type" value="Genomic_DNA"/>
</dbReference>
<comment type="similarity">
    <text evidence="3">Belongs to the acetyltransferase family. RimJ subfamily.</text>
</comment>
<dbReference type="InterPro" id="IPR016181">
    <property type="entry name" value="Acyl_CoA_acyltransferase"/>
</dbReference>
<evidence type="ECO:0000313" key="6">
    <source>
        <dbReference type="Proteomes" id="UP001500618"/>
    </source>
</evidence>
<reference evidence="5 6" key="1">
    <citation type="journal article" date="2019" name="Int. J. Syst. Evol. Microbiol.">
        <title>The Global Catalogue of Microorganisms (GCM) 10K type strain sequencing project: providing services to taxonomists for standard genome sequencing and annotation.</title>
        <authorList>
            <consortium name="The Broad Institute Genomics Platform"/>
            <consortium name="The Broad Institute Genome Sequencing Center for Infectious Disease"/>
            <person name="Wu L."/>
            <person name="Ma J."/>
        </authorList>
    </citation>
    <scope>NUCLEOTIDE SEQUENCE [LARGE SCALE GENOMIC DNA]</scope>
    <source>
        <strain evidence="5 6">JCM 14718</strain>
    </source>
</reference>
<proteinExistence type="inferred from homology"/>
<dbReference type="PANTHER" id="PTHR43792:SF8">
    <property type="entry name" value="[RIBOSOMAL PROTEIN US5]-ALANINE N-ACETYLTRANSFERASE"/>
    <property type="match status" value="1"/>
</dbReference>
<sequence length="173" mass="19479">MRLANERWLAPWEPTRPQPWRVSNDVSQYPNLFRSLKRGVRTGDTLPWVITYEGAFAGQITLSNVVRGAFCSASVGYWVDGRLAGRGIMPTALAMVVDHGFTAASLHRIEVNIRPENVASRRVVEKLGFREESLHERFLHIDGAWRDHVGYALTVEDVAPSGLVARWRASRTP</sequence>
<dbReference type="Gene3D" id="3.40.630.30">
    <property type="match status" value="1"/>
</dbReference>
<dbReference type="InterPro" id="IPR051531">
    <property type="entry name" value="N-acetyltransferase"/>
</dbReference>
<dbReference type="PROSITE" id="PS51186">
    <property type="entry name" value="GNAT"/>
    <property type="match status" value="1"/>
</dbReference>
<evidence type="ECO:0000256" key="3">
    <source>
        <dbReference type="ARBA" id="ARBA00038502"/>
    </source>
</evidence>
<evidence type="ECO:0000313" key="5">
    <source>
        <dbReference type="EMBL" id="GAA1715089.1"/>
    </source>
</evidence>
<feature type="domain" description="N-acetyltransferase" evidence="4">
    <location>
        <begin position="1"/>
        <end position="156"/>
    </location>
</feature>
<dbReference type="Pfam" id="PF13302">
    <property type="entry name" value="Acetyltransf_3"/>
    <property type="match status" value="1"/>
</dbReference>
<accession>A0ABN2J002</accession>
<dbReference type="PANTHER" id="PTHR43792">
    <property type="entry name" value="GNAT FAMILY, PUTATIVE (AFU_ORTHOLOGUE AFUA_3G00765)-RELATED-RELATED"/>
    <property type="match status" value="1"/>
</dbReference>
<protein>
    <submittedName>
        <fullName evidence="5">GNAT family protein</fullName>
    </submittedName>
</protein>
<dbReference type="SUPFAM" id="SSF55729">
    <property type="entry name" value="Acyl-CoA N-acyltransferases (Nat)"/>
    <property type="match status" value="1"/>
</dbReference>
<name>A0ABN2J002_9ACTN</name>
<keyword evidence="6" id="KW-1185">Reference proteome</keyword>